<dbReference type="Pfam" id="PF13541">
    <property type="entry name" value="ChlI"/>
    <property type="match status" value="1"/>
</dbReference>
<evidence type="ECO:0000313" key="2">
    <source>
        <dbReference type="EMBL" id="GAB94605.1"/>
    </source>
</evidence>
<feature type="domain" description="Magnesium chelatase ChlI-like catalytic" evidence="1">
    <location>
        <begin position="195"/>
        <end position="312"/>
    </location>
</feature>
<dbReference type="eggNOG" id="COG0606">
    <property type="taxonomic scope" value="Bacteria"/>
</dbReference>
<proteinExistence type="predicted"/>
<dbReference type="GO" id="GO:0005524">
    <property type="term" value="F:ATP binding"/>
    <property type="evidence" value="ECO:0007669"/>
    <property type="project" value="InterPro"/>
</dbReference>
<evidence type="ECO:0000259" key="1">
    <source>
        <dbReference type="Pfam" id="PF01078"/>
    </source>
</evidence>
<dbReference type="InterPro" id="IPR020568">
    <property type="entry name" value="Ribosomal_Su5_D2-typ_SF"/>
</dbReference>
<gene>
    <name evidence="2" type="ORF">KILIM_007_00430</name>
</gene>
<protein>
    <recommendedName>
        <fullName evidence="1">Magnesium chelatase ChlI-like catalytic domain-containing protein</fullName>
    </recommendedName>
</protein>
<dbReference type="EMBL" id="BAHD01000007">
    <property type="protein sequence ID" value="GAB94605.1"/>
    <property type="molecule type" value="Genomic_DNA"/>
</dbReference>
<accession>K6W600</accession>
<dbReference type="RefSeq" id="WP_006591138.1">
    <property type="nucleotide sequence ID" value="NZ_BAHD01000007.1"/>
</dbReference>
<dbReference type="Gene3D" id="3.40.50.300">
    <property type="entry name" value="P-loop containing nucleotide triphosphate hydrolases"/>
    <property type="match status" value="1"/>
</dbReference>
<dbReference type="PANTHER" id="PTHR32039">
    <property type="entry name" value="MAGNESIUM-CHELATASE SUBUNIT CHLI"/>
    <property type="match status" value="1"/>
</dbReference>
<dbReference type="Pfam" id="PF01078">
    <property type="entry name" value="Mg_chelatase"/>
    <property type="match status" value="1"/>
</dbReference>
<keyword evidence="3" id="KW-1185">Reference proteome</keyword>
<dbReference type="AlphaFoldDB" id="K6W600"/>
<name>K6W600_9MICO</name>
<dbReference type="InterPro" id="IPR014721">
    <property type="entry name" value="Ribsml_uS5_D2-typ_fold_subgr"/>
</dbReference>
<organism evidence="2 3">
    <name type="scientific">Kineosphaera limosa NBRC 100340</name>
    <dbReference type="NCBI Taxonomy" id="1184609"/>
    <lineage>
        <taxon>Bacteria</taxon>
        <taxon>Bacillati</taxon>
        <taxon>Actinomycetota</taxon>
        <taxon>Actinomycetes</taxon>
        <taxon>Micrococcales</taxon>
        <taxon>Dermatophilaceae</taxon>
        <taxon>Kineosphaera</taxon>
    </lineage>
</organism>
<evidence type="ECO:0000313" key="3">
    <source>
        <dbReference type="Proteomes" id="UP000008366"/>
    </source>
</evidence>
<dbReference type="OrthoDB" id="9813147at2"/>
<dbReference type="Proteomes" id="UP000008366">
    <property type="component" value="Unassembled WGS sequence"/>
</dbReference>
<comment type="caution">
    <text evidence="2">The sequence shown here is derived from an EMBL/GenBank/DDBJ whole genome shotgun (WGS) entry which is preliminary data.</text>
</comment>
<dbReference type="PANTHER" id="PTHR32039:SF7">
    <property type="entry name" value="COMPETENCE PROTEIN COMM"/>
    <property type="match status" value="1"/>
</dbReference>
<dbReference type="InterPro" id="IPR027417">
    <property type="entry name" value="P-loop_NTPase"/>
</dbReference>
<reference evidence="2 3" key="1">
    <citation type="submission" date="2012-08" db="EMBL/GenBank/DDBJ databases">
        <title>Whole genome shotgun sequence of Kineosphaera limosa NBRC 100340.</title>
        <authorList>
            <person name="Yoshida I."/>
            <person name="Isaki S."/>
            <person name="Hosoyama A."/>
            <person name="Tsuchikane K."/>
            <person name="Katsumata H."/>
            <person name="Ando Y."/>
            <person name="Ohji S."/>
            <person name="Hamada M."/>
            <person name="Tamura T."/>
            <person name="Yamazoe A."/>
            <person name="Yamazaki S."/>
            <person name="Fujita N."/>
        </authorList>
    </citation>
    <scope>NUCLEOTIDE SEQUENCE [LARGE SCALE GENOMIC DNA]</scope>
    <source>
        <strain evidence="2 3">NBRC 100340</strain>
    </source>
</reference>
<sequence length="354" mass="36257">MTMGLTRCVALDGIAGAVVDVEADIVKGLPAFAISGLPDAACRQSADRVKAAAANLGRSLAQDRITVNLSPAWLPKVGSTFDLGIAVAVLAATGALQQRYIADVVHIGEVGLDGTIRPVRGVLPLVLAAVQAGHREVVVPAANAAEAALVSGARVVPVTTLAEVIARYEALADGRPVAEVSVPAGEASRPGPMRDLGEIAGQTEARFALEVAAAGGHHLFLLGPPGAGKTMLAECMPGVLPRLGEQDAMQVTAIHSLLGQLEDGSMMRRAPFVAPHHDASLAALVGGGSAAVRPGLISQAHAGVLFLDESTECPVLGRCIAKQVERFASLGPQGREPPVTWCARTTRPLLGRGS</sequence>
<dbReference type="STRING" id="1184609.KILIM_007_00430"/>
<dbReference type="SUPFAM" id="SSF52540">
    <property type="entry name" value="P-loop containing nucleoside triphosphate hydrolases"/>
    <property type="match status" value="1"/>
</dbReference>
<dbReference type="InterPro" id="IPR045006">
    <property type="entry name" value="CHLI-like"/>
</dbReference>
<dbReference type="Gene3D" id="3.30.230.10">
    <property type="match status" value="1"/>
</dbReference>
<dbReference type="SUPFAM" id="SSF54211">
    <property type="entry name" value="Ribosomal protein S5 domain 2-like"/>
    <property type="match status" value="1"/>
</dbReference>
<dbReference type="InterPro" id="IPR000523">
    <property type="entry name" value="Mg_chelatse_chII-like_cat_dom"/>
</dbReference>